<protein>
    <submittedName>
        <fullName evidence="1">Uncharacterized protein</fullName>
    </submittedName>
</protein>
<dbReference type="AlphaFoldDB" id="A0ABD5U6Q8"/>
<proteinExistence type="predicted"/>
<gene>
    <name evidence="1" type="ORF">ACFQHK_06015</name>
</gene>
<reference evidence="1 2" key="1">
    <citation type="journal article" date="2019" name="Int. J. Syst. Evol. Microbiol.">
        <title>The Global Catalogue of Microorganisms (GCM) 10K type strain sequencing project: providing services to taxonomists for standard genome sequencing and annotation.</title>
        <authorList>
            <consortium name="The Broad Institute Genomics Platform"/>
            <consortium name="The Broad Institute Genome Sequencing Center for Infectious Disease"/>
            <person name="Wu L."/>
            <person name="Ma J."/>
        </authorList>
    </citation>
    <scope>NUCLEOTIDE SEQUENCE [LARGE SCALE GENOMIC DNA]</scope>
    <source>
        <strain evidence="1 2">PSRA2</strain>
    </source>
</reference>
<dbReference type="EMBL" id="JBHSXM010000001">
    <property type="protein sequence ID" value="MFC6836061.1"/>
    <property type="molecule type" value="Genomic_DNA"/>
</dbReference>
<name>A0ABD5U6Q8_9EURY</name>
<accession>A0ABD5U6Q8</accession>
<evidence type="ECO:0000313" key="1">
    <source>
        <dbReference type="EMBL" id="MFC6836061.1"/>
    </source>
</evidence>
<organism evidence="1 2">
    <name type="scientific">Halomarina ordinaria</name>
    <dbReference type="NCBI Taxonomy" id="3033939"/>
    <lineage>
        <taxon>Archaea</taxon>
        <taxon>Methanobacteriati</taxon>
        <taxon>Methanobacteriota</taxon>
        <taxon>Stenosarchaea group</taxon>
        <taxon>Halobacteria</taxon>
        <taxon>Halobacteriales</taxon>
        <taxon>Natronomonadaceae</taxon>
        <taxon>Halomarina</taxon>
    </lineage>
</organism>
<keyword evidence="2" id="KW-1185">Reference proteome</keyword>
<comment type="caution">
    <text evidence="1">The sequence shown here is derived from an EMBL/GenBank/DDBJ whole genome shotgun (WGS) entry which is preliminary data.</text>
</comment>
<evidence type="ECO:0000313" key="2">
    <source>
        <dbReference type="Proteomes" id="UP001596406"/>
    </source>
</evidence>
<dbReference type="Proteomes" id="UP001596406">
    <property type="component" value="Unassembled WGS sequence"/>
</dbReference>
<dbReference type="RefSeq" id="WP_304447755.1">
    <property type="nucleotide sequence ID" value="NZ_JARRAH010000001.1"/>
</dbReference>
<sequence>MPEERASPSGGWHEVYGAMAVDTDFEADSLDCPACGDDCPRLHGRTFWCPTHGTWEARSASAA</sequence>